<feature type="transmembrane region" description="Helical" evidence="7">
    <location>
        <begin position="359"/>
        <end position="384"/>
    </location>
</feature>
<dbReference type="KEGG" id="kmn:HW532_14800"/>
<keyword evidence="9" id="KW-1185">Reference proteome</keyword>
<dbReference type="EMBL" id="CP058214">
    <property type="protein sequence ID" value="QPC43846.1"/>
    <property type="molecule type" value="Genomic_DNA"/>
</dbReference>
<evidence type="ECO:0000256" key="2">
    <source>
        <dbReference type="ARBA" id="ARBA00008335"/>
    </source>
</evidence>
<evidence type="ECO:0000256" key="6">
    <source>
        <dbReference type="ARBA" id="ARBA00023136"/>
    </source>
</evidence>
<dbReference type="Gene3D" id="1.20.1250.20">
    <property type="entry name" value="MFS general substrate transporter like domains"/>
    <property type="match status" value="2"/>
</dbReference>
<feature type="transmembrane region" description="Helical" evidence="7">
    <location>
        <begin position="101"/>
        <end position="120"/>
    </location>
</feature>
<feature type="transmembrane region" description="Helical" evidence="7">
    <location>
        <begin position="201"/>
        <end position="221"/>
    </location>
</feature>
<evidence type="ECO:0000256" key="7">
    <source>
        <dbReference type="SAM" id="Phobius"/>
    </source>
</evidence>
<comment type="subcellular location">
    <subcellularLocation>
        <location evidence="1">Membrane</location>
        <topology evidence="1">Multi-pass membrane protein</topology>
    </subcellularLocation>
</comment>
<evidence type="ECO:0000313" key="9">
    <source>
        <dbReference type="Proteomes" id="UP000593594"/>
    </source>
</evidence>
<feature type="transmembrane region" description="Helical" evidence="7">
    <location>
        <begin position="61"/>
        <end position="80"/>
    </location>
</feature>
<feature type="transmembrane region" description="Helical" evidence="7">
    <location>
        <begin position="265"/>
        <end position="292"/>
    </location>
</feature>
<feature type="transmembrane region" description="Helical" evidence="7">
    <location>
        <begin position="304"/>
        <end position="324"/>
    </location>
</feature>
<feature type="transmembrane region" description="Helical" evidence="7">
    <location>
        <begin position="333"/>
        <end position="353"/>
    </location>
</feature>
<evidence type="ECO:0000256" key="4">
    <source>
        <dbReference type="ARBA" id="ARBA00022692"/>
    </source>
</evidence>
<dbReference type="PANTHER" id="PTHR12778:SF10">
    <property type="entry name" value="MAJOR FACILITATOR SUPERFAMILY DOMAIN-CONTAINING PROTEIN 3"/>
    <property type="match status" value="1"/>
</dbReference>
<organism evidence="8 9">
    <name type="scientific">Kaustia mangrovi</name>
    <dbReference type="NCBI Taxonomy" id="2593653"/>
    <lineage>
        <taxon>Bacteria</taxon>
        <taxon>Pseudomonadati</taxon>
        <taxon>Pseudomonadota</taxon>
        <taxon>Alphaproteobacteria</taxon>
        <taxon>Hyphomicrobiales</taxon>
        <taxon>Parvibaculaceae</taxon>
        <taxon>Kaustia</taxon>
    </lineage>
</organism>
<keyword evidence="6 7" id="KW-0472">Membrane</keyword>
<keyword evidence="3" id="KW-0813">Transport</keyword>
<evidence type="ECO:0000313" key="8">
    <source>
        <dbReference type="EMBL" id="QPC43846.1"/>
    </source>
</evidence>
<sequence length="467" mass="49132">MTSLDGSQQRPDLRTRISRALAVYLERRVLVILFLGFSSGLPLALSGSTLAVWMADYGVDLGQIGLYSLVGVPYTLKFLWAPVVDALRVPVLSRLMGRRRGWVVFSQLLLMAAIVMLGSLDPLTAPWLVAAGALAVALASATQDIVIDAFRVESLDEDQQAAGMACFVAAYRVGMLISTAGAIFVVSWLEDAGVARGVVWFYGYAAMAALVLVGIAAVAFAREPLVEEDEVEDAAADAIPEGDNPAMRLWTAAAGAFVDFLSKPYAVAILLFVLLFKFCDAFAGVMTAPFVIKLGFDKATYAAVVKGVGFGAVLAGGFAGGFIARALPITPSLWLAGILQIVSNLAFSWLAWVGVKTEALAVAIVIENFTGGIGTVIFVAYLSSLCTNATHTATQYALLSALAAVGRTVLASTSGFVAEATGWIVFFGLTALAGLPALVLLAWLHRVGHFGAIDRQRAEARAGQGGQ</sequence>
<dbReference type="Pfam" id="PF07690">
    <property type="entry name" value="MFS_1"/>
    <property type="match status" value="1"/>
</dbReference>
<gene>
    <name evidence="8" type="ORF">HW532_14800</name>
</gene>
<dbReference type="InterPro" id="IPR011701">
    <property type="entry name" value="MFS"/>
</dbReference>
<dbReference type="InterPro" id="IPR004752">
    <property type="entry name" value="AmpG_permease/AT-1"/>
</dbReference>
<feature type="transmembrane region" description="Helical" evidence="7">
    <location>
        <begin position="423"/>
        <end position="444"/>
    </location>
</feature>
<evidence type="ECO:0000256" key="5">
    <source>
        <dbReference type="ARBA" id="ARBA00022989"/>
    </source>
</evidence>
<feature type="transmembrane region" description="Helical" evidence="7">
    <location>
        <begin position="126"/>
        <end position="150"/>
    </location>
</feature>
<evidence type="ECO:0000256" key="1">
    <source>
        <dbReference type="ARBA" id="ARBA00004141"/>
    </source>
</evidence>
<evidence type="ECO:0000256" key="3">
    <source>
        <dbReference type="ARBA" id="ARBA00022448"/>
    </source>
</evidence>
<feature type="transmembrane region" description="Helical" evidence="7">
    <location>
        <begin position="396"/>
        <end position="417"/>
    </location>
</feature>
<dbReference type="NCBIfam" id="TIGR00901">
    <property type="entry name" value="2A0125"/>
    <property type="match status" value="1"/>
</dbReference>
<dbReference type="RefSeq" id="WP_213161209.1">
    <property type="nucleotide sequence ID" value="NZ_CP058214.1"/>
</dbReference>
<comment type="similarity">
    <text evidence="2">Belongs to the major facilitator superfamily.</text>
</comment>
<dbReference type="AlphaFoldDB" id="A0A7S8HCP5"/>
<reference evidence="8 9" key="1">
    <citation type="submission" date="2020-06" db="EMBL/GenBank/DDBJ databases">
        <title>Genome sequence of 2 isolates from Red Sea Mangroves.</title>
        <authorList>
            <person name="Sefrji F."/>
            <person name="Michoud G."/>
            <person name="Merlino G."/>
            <person name="Daffonchio D."/>
        </authorList>
    </citation>
    <scope>NUCLEOTIDE SEQUENCE [LARGE SCALE GENOMIC DNA]</scope>
    <source>
        <strain evidence="8 9">R1DC25</strain>
    </source>
</reference>
<dbReference type="InterPro" id="IPR036259">
    <property type="entry name" value="MFS_trans_sf"/>
</dbReference>
<keyword evidence="4 7" id="KW-0812">Transmembrane</keyword>
<dbReference type="SUPFAM" id="SSF103473">
    <property type="entry name" value="MFS general substrate transporter"/>
    <property type="match status" value="1"/>
</dbReference>
<dbReference type="PANTHER" id="PTHR12778">
    <property type="entry name" value="SOLUTE CARRIER FAMILY 33 ACETYL-COA TRANSPORTER -RELATED"/>
    <property type="match status" value="1"/>
</dbReference>
<keyword evidence="5 7" id="KW-1133">Transmembrane helix</keyword>
<feature type="transmembrane region" description="Helical" evidence="7">
    <location>
        <begin position="29"/>
        <end position="55"/>
    </location>
</feature>
<dbReference type="Proteomes" id="UP000593594">
    <property type="component" value="Chromosome"/>
</dbReference>
<name>A0A7S8HCP5_9HYPH</name>
<dbReference type="GO" id="GO:0022857">
    <property type="term" value="F:transmembrane transporter activity"/>
    <property type="evidence" value="ECO:0007669"/>
    <property type="project" value="InterPro"/>
</dbReference>
<feature type="transmembrane region" description="Helical" evidence="7">
    <location>
        <begin position="162"/>
        <end position="189"/>
    </location>
</feature>
<proteinExistence type="inferred from homology"/>
<protein>
    <submittedName>
        <fullName evidence="8">MFS transporter</fullName>
    </submittedName>
</protein>
<accession>A0A7S8HCP5</accession>
<dbReference type="GO" id="GO:0016020">
    <property type="term" value="C:membrane"/>
    <property type="evidence" value="ECO:0007669"/>
    <property type="project" value="UniProtKB-SubCell"/>
</dbReference>